<gene>
    <name evidence="3" type="ORF">FHR65_004211</name>
</gene>
<dbReference type="InterPro" id="IPR011010">
    <property type="entry name" value="DNA_brk_join_enz"/>
</dbReference>
<sequence length="327" mass="36246">MPPYENHEGRTAKTEEFYAKTYKQLRQQAAIASGVQTPEFVAPIAIAEHLIARKSDLSKRTWQLYKSSVAAQFEVAIAEAPDRLVSQEYEYGLQRLRSERQTGALTSGKKTSALKAKKLAPEDFATLTAYIERNVGNHKRARSLLVYCHASALLGLRPSEWESANPIQLEGRPALVVRNAKNTQGRGNGEFRTLDLSGLDEDQLGWVNEMLDLVDGHRDPGAYEDLQKKLGQYISWAARKALPRRRKYPSLYTFRHMFASDAKVASMAGGQDKSWVAALMGHASDATAERSYGKARFGRGGLAVQPVDAQVASVRRKSTPAPRTPSN</sequence>
<dbReference type="GO" id="GO:0015074">
    <property type="term" value="P:DNA integration"/>
    <property type="evidence" value="ECO:0007669"/>
    <property type="project" value="InterPro"/>
</dbReference>
<keyword evidence="1" id="KW-0233">DNA recombination</keyword>
<dbReference type="SUPFAM" id="SSF56349">
    <property type="entry name" value="DNA breaking-rejoining enzymes"/>
    <property type="match status" value="1"/>
</dbReference>
<name>A0AB73H2P8_9XANT</name>
<evidence type="ECO:0000256" key="2">
    <source>
        <dbReference type="SAM" id="MobiDB-lite"/>
    </source>
</evidence>
<feature type="region of interest" description="Disordered" evidence="2">
    <location>
        <begin position="308"/>
        <end position="327"/>
    </location>
</feature>
<dbReference type="EMBL" id="JACIIQ010000028">
    <property type="protein sequence ID" value="MBB5672607.1"/>
    <property type="molecule type" value="Genomic_DNA"/>
</dbReference>
<dbReference type="Proteomes" id="UP000528595">
    <property type="component" value="Unassembled WGS sequence"/>
</dbReference>
<organism evidence="3">
    <name type="scientific">Xanthomonas arboricola</name>
    <dbReference type="NCBI Taxonomy" id="56448"/>
    <lineage>
        <taxon>Bacteria</taxon>
        <taxon>Pseudomonadati</taxon>
        <taxon>Pseudomonadota</taxon>
        <taxon>Gammaproteobacteria</taxon>
        <taxon>Lysobacterales</taxon>
        <taxon>Lysobacteraceae</taxon>
        <taxon>Xanthomonas</taxon>
    </lineage>
</organism>
<accession>A0AB73H2P8</accession>
<evidence type="ECO:0000256" key="1">
    <source>
        <dbReference type="ARBA" id="ARBA00023172"/>
    </source>
</evidence>
<comment type="caution">
    <text evidence="3">The sequence shown here is derived from an EMBL/GenBank/DDBJ whole genome shotgun (WGS) entry which is preliminary data.</text>
</comment>
<dbReference type="Gene3D" id="1.10.443.10">
    <property type="entry name" value="Intergrase catalytic core"/>
    <property type="match status" value="1"/>
</dbReference>
<dbReference type="AlphaFoldDB" id="A0AB73H2P8"/>
<evidence type="ECO:0000313" key="3">
    <source>
        <dbReference type="EMBL" id="MBB5672607.1"/>
    </source>
</evidence>
<dbReference type="GO" id="GO:0006310">
    <property type="term" value="P:DNA recombination"/>
    <property type="evidence" value="ECO:0007669"/>
    <property type="project" value="UniProtKB-KW"/>
</dbReference>
<dbReference type="GO" id="GO:0003677">
    <property type="term" value="F:DNA binding"/>
    <property type="evidence" value="ECO:0007669"/>
    <property type="project" value="InterPro"/>
</dbReference>
<reference evidence="3" key="1">
    <citation type="submission" date="2020-08" db="EMBL/GenBank/DDBJ databases">
        <title>Studying the diversity of plant-associated saprophytic bacteria and their role in host health and plant-pathogen interactions.</title>
        <authorList>
            <person name="Potnis N."/>
        </authorList>
    </citation>
    <scope>NUCLEOTIDE SEQUENCE</scope>
    <source>
        <strain evidence="3">F21</strain>
    </source>
</reference>
<dbReference type="RefSeq" id="WP_184578969.1">
    <property type="nucleotide sequence ID" value="NZ_JACIIQ010000028.1"/>
</dbReference>
<dbReference type="InterPro" id="IPR013762">
    <property type="entry name" value="Integrase-like_cat_sf"/>
</dbReference>
<proteinExistence type="predicted"/>
<protein>
    <submittedName>
        <fullName evidence="3">Integrase</fullName>
    </submittedName>
</protein>